<dbReference type="EMBL" id="QUMU01000001">
    <property type="protein sequence ID" value="REG37777.1"/>
    <property type="molecule type" value="Genomic_DNA"/>
</dbReference>
<dbReference type="GO" id="GO:0008233">
    <property type="term" value="F:peptidase activity"/>
    <property type="evidence" value="ECO:0007669"/>
    <property type="project" value="UniProtKB-KW"/>
</dbReference>
<feature type="domain" description="Band 7" evidence="4">
    <location>
        <begin position="36"/>
        <end position="220"/>
    </location>
</feature>
<reference evidence="5 7" key="1">
    <citation type="submission" date="2015-05" db="EMBL/GenBank/DDBJ databases">
        <title>Genome assembly of Archangium gephyra DSM 2261.</title>
        <authorList>
            <person name="Sharma G."/>
            <person name="Subramanian S."/>
        </authorList>
    </citation>
    <scope>NUCLEOTIDE SEQUENCE [LARGE SCALE GENOMIC DNA]</scope>
    <source>
        <strain evidence="5 7">DSM 2261</strain>
    </source>
</reference>
<reference evidence="6 8" key="2">
    <citation type="submission" date="2018-08" db="EMBL/GenBank/DDBJ databases">
        <title>Genomic Encyclopedia of Archaeal and Bacterial Type Strains, Phase II (KMG-II): from individual species to whole genera.</title>
        <authorList>
            <person name="Goeker M."/>
        </authorList>
    </citation>
    <scope>NUCLEOTIDE SEQUENCE [LARGE SCALE GENOMIC DNA]</scope>
    <source>
        <strain evidence="6 8">DSM 2261</strain>
    </source>
</reference>
<dbReference type="EMBL" id="CP011509">
    <property type="protein sequence ID" value="AKJ04139.1"/>
    <property type="molecule type" value="Genomic_DNA"/>
</dbReference>
<evidence type="ECO:0000256" key="2">
    <source>
        <dbReference type="ARBA" id="ARBA00008164"/>
    </source>
</evidence>
<evidence type="ECO:0000313" key="8">
    <source>
        <dbReference type="Proteomes" id="UP000256345"/>
    </source>
</evidence>
<name>A0AAC8QB66_9BACT</name>
<dbReference type="RefSeq" id="WP_047858029.1">
    <property type="nucleotide sequence ID" value="NZ_CP011509.1"/>
</dbReference>
<dbReference type="SUPFAM" id="SSF117892">
    <property type="entry name" value="Band 7/SPFH domain"/>
    <property type="match status" value="1"/>
</dbReference>
<comment type="subcellular location">
    <subcellularLocation>
        <location evidence="1">Membrane</location>
        <topology evidence="1">Single-pass membrane protein</topology>
    </subcellularLocation>
</comment>
<comment type="similarity">
    <text evidence="2">Belongs to the band 7/mec-2 family.</text>
</comment>
<dbReference type="SMART" id="SM00244">
    <property type="entry name" value="PHB"/>
    <property type="match status" value="1"/>
</dbReference>
<proteinExistence type="inferred from homology"/>
<evidence type="ECO:0000256" key="1">
    <source>
        <dbReference type="ARBA" id="ARBA00004167"/>
    </source>
</evidence>
<dbReference type="AlphaFoldDB" id="A0AAC8QB66"/>
<keyword evidence="3" id="KW-1133">Transmembrane helix</keyword>
<evidence type="ECO:0000256" key="3">
    <source>
        <dbReference type="SAM" id="Phobius"/>
    </source>
</evidence>
<dbReference type="Proteomes" id="UP000035579">
    <property type="component" value="Chromosome"/>
</dbReference>
<protein>
    <submittedName>
        <fullName evidence="6">Regulator of protease activity HflC (Stomatin/prohibitin superfamily)</fullName>
    </submittedName>
    <submittedName>
        <fullName evidence="5">Stomatin/prohibitin-family membrane protease subunit YbbK</fullName>
    </submittedName>
</protein>
<dbReference type="InterPro" id="IPR036013">
    <property type="entry name" value="Band_7/SPFH_dom_sf"/>
</dbReference>
<gene>
    <name evidence="5" type="ORF">AA314_05765</name>
    <name evidence="6" type="ORF">ATI61_101764</name>
</gene>
<keyword evidence="8" id="KW-1185">Reference proteome</keyword>
<organism evidence="5 7">
    <name type="scientific">Archangium gephyra</name>
    <dbReference type="NCBI Taxonomy" id="48"/>
    <lineage>
        <taxon>Bacteria</taxon>
        <taxon>Pseudomonadati</taxon>
        <taxon>Myxococcota</taxon>
        <taxon>Myxococcia</taxon>
        <taxon>Myxococcales</taxon>
        <taxon>Cystobacterineae</taxon>
        <taxon>Archangiaceae</taxon>
        <taxon>Archangium</taxon>
    </lineage>
</organism>
<keyword evidence="3" id="KW-0472">Membrane</keyword>
<keyword evidence="3" id="KW-0812">Transmembrane</keyword>
<keyword evidence="5" id="KW-0645">Protease</keyword>
<feature type="transmembrane region" description="Helical" evidence="3">
    <location>
        <begin position="20"/>
        <end position="41"/>
    </location>
</feature>
<evidence type="ECO:0000313" key="5">
    <source>
        <dbReference type="EMBL" id="AKJ04139.1"/>
    </source>
</evidence>
<dbReference type="InterPro" id="IPR043202">
    <property type="entry name" value="Band-7_stomatin-like"/>
</dbReference>
<dbReference type="GO" id="GO:0005886">
    <property type="term" value="C:plasma membrane"/>
    <property type="evidence" value="ECO:0007669"/>
    <property type="project" value="InterPro"/>
</dbReference>
<keyword evidence="5" id="KW-0378">Hydrolase</keyword>
<evidence type="ECO:0000259" key="4">
    <source>
        <dbReference type="SMART" id="SM00244"/>
    </source>
</evidence>
<dbReference type="Pfam" id="PF01145">
    <property type="entry name" value="Band_7"/>
    <property type="match status" value="1"/>
</dbReference>
<dbReference type="GO" id="GO:0006508">
    <property type="term" value="P:proteolysis"/>
    <property type="evidence" value="ECO:0007669"/>
    <property type="project" value="UniProtKB-KW"/>
</dbReference>
<dbReference type="InterPro" id="IPR001107">
    <property type="entry name" value="Band_7"/>
</dbReference>
<dbReference type="KEGG" id="age:AA314_05765"/>
<evidence type="ECO:0000313" key="6">
    <source>
        <dbReference type="EMBL" id="REG37777.1"/>
    </source>
</evidence>
<dbReference type="Proteomes" id="UP000256345">
    <property type="component" value="Unassembled WGS sequence"/>
</dbReference>
<accession>A0AAC8QB66</accession>
<sequence>MSKAGEKILAALKQPRTRMFWPLGVLLFGGLFAYNVCTVYIRPYESGVKQVILGGSKGIRDTVYGPGLHWVTPGAERMHRFPTDLQLLEMADNPAEVGEGADHRVVRAIRIQTSEGYTVSADVTVLYRIENPFKVMTQIGPGRLYEDSAVIPRAEQVLRRTLGEMDADDFYKGDRRDKAVAQAQKLLVSELEPKGIRVTHVLLRQYRYDSRYQQAIEQRKIQDQSVFKNMAEAAAAQAEAEKNKIIAVGQATVQVELSRGDAEVAKLRSEAELYRRTKAAEGDLVVKLARAKGIELENAALRGAGSENMVGLKMADVLGGTQVIVVPTDGEGGVNPLDLNAALRRFDVKGM</sequence>
<dbReference type="PANTHER" id="PTHR10264:SF19">
    <property type="entry name" value="AT06885P-RELATED"/>
    <property type="match status" value="1"/>
</dbReference>
<dbReference type="Gene3D" id="3.30.479.30">
    <property type="entry name" value="Band 7 domain"/>
    <property type="match status" value="1"/>
</dbReference>
<dbReference type="PANTHER" id="PTHR10264">
    <property type="entry name" value="BAND 7 PROTEIN-RELATED"/>
    <property type="match status" value="1"/>
</dbReference>
<evidence type="ECO:0000313" key="7">
    <source>
        <dbReference type="Proteomes" id="UP000035579"/>
    </source>
</evidence>